<dbReference type="Gene3D" id="3.40.1080.10">
    <property type="entry name" value="Glutaconate Coenzyme A-transferase"/>
    <property type="match status" value="1"/>
</dbReference>
<dbReference type="GO" id="GO:0008775">
    <property type="term" value="F:acetate CoA-transferase activity"/>
    <property type="evidence" value="ECO:0007669"/>
    <property type="project" value="InterPro"/>
</dbReference>
<comment type="similarity">
    <text evidence="1">Belongs to the acetyl-CoA hydrolase/transferase family.</text>
</comment>
<dbReference type="Proteomes" id="UP000237798">
    <property type="component" value="Unassembled WGS sequence"/>
</dbReference>
<dbReference type="InterPro" id="IPR003702">
    <property type="entry name" value="ActCoA_hydro_N"/>
</dbReference>
<comment type="caution">
    <text evidence="5">The sequence shown here is derived from an EMBL/GenBank/DDBJ whole genome shotgun (WGS) entry which is preliminary data.</text>
</comment>
<dbReference type="InterPro" id="IPR038460">
    <property type="entry name" value="AcetylCoA_hyd_C_sf"/>
</dbReference>
<evidence type="ECO:0000256" key="1">
    <source>
        <dbReference type="ARBA" id="ARBA00009632"/>
    </source>
</evidence>
<dbReference type="SUPFAM" id="SSF100950">
    <property type="entry name" value="NagB/RpiA/CoA transferase-like"/>
    <property type="match status" value="2"/>
</dbReference>
<feature type="domain" description="Acetyl-CoA hydrolase/transferase N-terminal" evidence="3">
    <location>
        <begin position="10"/>
        <end position="184"/>
    </location>
</feature>
<keyword evidence="6" id="KW-1185">Reference proteome</keyword>
<evidence type="ECO:0000313" key="5">
    <source>
        <dbReference type="EMBL" id="PRR86379.1"/>
    </source>
</evidence>
<dbReference type="PANTHER" id="PTHR21432">
    <property type="entry name" value="ACETYL-COA HYDROLASE-RELATED"/>
    <property type="match status" value="1"/>
</dbReference>
<keyword evidence="2 5" id="KW-0808">Transferase</keyword>
<dbReference type="AlphaFoldDB" id="A0A2T0BR81"/>
<dbReference type="Pfam" id="PF02550">
    <property type="entry name" value="AcetylCoA_hydro"/>
    <property type="match status" value="1"/>
</dbReference>
<accession>A0A2T0BR81</accession>
<evidence type="ECO:0000313" key="6">
    <source>
        <dbReference type="Proteomes" id="UP000237798"/>
    </source>
</evidence>
<dbReference type="InterPro" id="IPR037171">
    <property type="entry name" value="NagB/RpiA_transferase-like"/>
</dbReference>
<dbReference type="GO" id="GO:0006083">
    <property type="term" value="P:acetate metabolic process"/>
    <property type="evidence" value="ECO:0007669"/>
    <property type="project" value="InterPro"/>
</dbReference>
<evidence type="ECO:0000259" key="4">
    <source>
        <dbReference type="Pfam" id="PF13336"/>
    </source>
</evidence>
<dbReference type="InterPro" id="IPR046433">
    <property type="entry name" value="ActCoA_hydro"/>
</dbReference>
<dbReference type="Gene3D" id="3.40.1080.20">
    <property type="entry name" value="Acetyl-CoA hydrolase/transferase C-terminal domain"/>
    <property type="match status" value="1"/>
</dbReference>
<dbReference type="EMBL" id="PVXP01000005">
    <property type="protein sequence ID" value="PRR86379.1"/>
    <property type="molecule type" value="Genomic_DNA"/>
</dbReference>
<proteinExistence type="inferred from homology"/>
<dbReference type="Pfam" id="PF13336">
    <property type="entry name" value="AcetylCoA_hyd_C"/>
    <property type="match status" value="1"/>
</dbReference>
<sequence length="438" mass="48719">MVFMKIKDLYKNKLVSADEAVSKIKSGDNVVFGHGCAEPLTLLHAMVENKTKYRDVELYSMISMSESEYVQKGLEDHIHYTSLFLGKNTREAVNSGRSDYIPCFFHEVPKLFRENYIPVDVALIQVSRPDKHGFCSFGVSDDYIKPAAECAKLVIAEVNENMPRVLGDCFINISDIDYIVEISKPIIEMASPKIGDVERKIGEYCASLIEDGSTLQLGIGAVPDAVLSALKDKKDLGIHSEMISDGVVDLVESGVITSRKKTIHRGKIITTFLMGSKKLYEFVDDNPMVECYPVDYVNDPMVIMKNHKMVCINSCVEIDLTGQISSESIGVKQISGVGGQIDFIRGASMAQGGKSIMAISSTTGGGKISRIVPFLNEGEAVTTSRNDIQYVVTEYGIAQLKGKSLRERHKELIKIAHPKFRDKLIEEFEKRLKCRYCE</sequence>
<dbReference type="InterPro" id="IPR026888">
    <property type="entry name" value="AcetylCoA_hyd_C"/>
</dbReference>
<protein>
    <submittedName>
        <fullName evidence="5">Succinyl-CoA:coenzyme A transferase</fullName>
        <ecNumber evidence="5">2.8.3.-</ecNumber>
    </submittedName>
</protein>
<reference evidence="5 6" key="1">
    <citation type="submission" date="2018-03" db="EMBL/GenBank/DDBJ databases">
        <title>Genome sequence of Clostridium luticellarii DSM 29923.</title>
        <authorList>
            <person name="Poehlein A."/>
            <person name="Daniel R."/>
        </authorList>
    </citation>
    <scope>NUCLEOTIDE SEQUENCE [LARGE SCALE GENOMIC DNA]</scope>
    <source>
        <strain evidence="5 6">DSM 29923</strain>
    </source>
</reference>
<name>A0A2T0BR81_9CLOT</name>
<dbReference type="EC" id="2.8.3.-" evidence="5"/>
<dbReference type="PANTHER" id="PTHR21432:SF20">
    <property type="entry name" value="ACETYL-COA HYDROLASE"/>
    <property type="match status" value="1"/>
</dbReference>
<evidence type="ECO:0000256" key="2">
    <source>
        <dbReference type="ARBA" id="ARBA00022679"/>
    </source>
</evidence>
<feature type="domain" description="Acetyl-CoA hydrolase/transferase C-terminal" evidence="4">
    <location>
        <begin position="275"/>
        <end position="427"/>
    </location>
</feature>
<evidence type="ECO:0000259" key="3">
    <source>
        <dbReference type="Pfam" id="PF02550"/>
    </source>
</evidence>
<dbReference type="Gene3D" id="3.30.750.70">
    <property type="entry name" value="4-hydroxybutyrate coenzyme like domains"/>
    <property type="match status" value="1"/>
</dbReference>
<organism evidence="5 6">
    <name type="scientific">Clostridium luticellarii</name>
    <dbReference type="NCBI Taxonomy" id="1691940"/>
    <lineage>
        <taxon>Bacteria</taxon>
        <taxon>Bacillati</taxon>
        <taxon>Bacillota</taxon>
        <taxon>Clostridia</taxon>
        <taxon>Eubacteriales</taxon>
        <taxon>Clostridiaceae</taxon>
        <taxon>Clostridium</taxon>
    </lineage>
</organism>
<gene>
    <name evidence="5" type="primary">cat1_1</name>
    <name evidence="5" type="ORF">CLLU_06950</name>
</gene>